<evidence type="ECO:0000256" key="6">
    <source>
        <dbReference type="RuleBase" id="RU363041"/>
    </source>
</evidence>
<feature type="transmembrane region" description="Helical" evidence="6">
    <location>
        <begin position="151"/>
        <end position="181"/>
    </location>
</feature>
<evidence type="ECO:0000256" key="1">
    <source>
        <dbReference type="ARBA" id="ARBA00004141"/>
    </source>
</evidence>
<evidence type="ECO:0000256" key="4">
    <source>
        <dbReference type="ARBA" id="ARBA00022989"/>
    </source>
</evidence>
<keyword evidence="5 6" id="KW-0472">Membrane</keyword>
<dbReference type="InterPro" id="IPR002781">
    <property type="entry name" value="TM_pro_TauE-like"/>
</dbReference>
<dbReference type="Proteomes" id="UP001260072">
    <property type="component" value="Unassembled WGS sequence"/>
</dbReference>
<evidence type="ECO:0000313" key="8">
    <source>
        <dbReference type="Proteomes" id="UP001260072"/>
    </source>
</evidence>
<reference evidence="8" key="1">
    <citation type="submission" date="2023-07" db="EMBL/GenBank/DDBJ databases">
        <title>Description of three actinobacteria isolated from air of manufacturing shop in a pharmaceutical factory.</title>
        <authorList>
            <person name="Zhang D.-F."/>
        </authorList>
    </citation>
    <scope>NUCLEOTIDE SEQUENCE [LARGE SCALE GENOMIC DNA]</scope>
    <source>
        <strain evidence="8">CCTCC AB 2011122</strain>
    </source>
</reference>
<name>A0ABU1FLQ5_9MICO</name>
<comment type="similarity">
    <text evidence="2 6">Belongs to the 4-toluene sulfonate uptake permease (TSUP) (TC 2.A.102) family.</text>
</comment>
<dbReference type="PANTHER" id="PTHR43701:SF2">
    <property type="entry name" value="MEMBRANE TRANSPORTER PROTEIN YJNA-RELATED"/>
    <property type="match status" value="1"/>
</dbReference>
<feature type="transmembrane region" description="Helical" evidence="6">
    <location>
        <begin position="245"/>
        <end position="264"/>
    </location>
</feature>
<protein>
    <recommendedName>
        <fullName evidence="6">Probable membrane transporter protein</fullName>
    </recommendedName>
</protein>
<feature type="transmembrane region" description="Helical" evidence="6">
    <location>
        <begin position="219"/>
        <end position="239"/>
    </location>
</feature>
<dbReference type="Pfam" id="PF01925">
    <property type="entry name" value="TauE"/>
    <property type="match status" value="2"/>
</dbReference>
<dbReference type="PANTHER" id="PTHR43701">
    <property type="entry name" value="MEMBRANE TRANSPORTER PROTEIN MJ0441-RELATED"/>
    <property type="match status" value="1"/>
</dbReference>
<dbReference type="RefSeq" id="WP_310521085.1">
    <property type="nucleotide sequence ID" value="NZ_BAABBS010000001.1"/>
</dbReference>
<organism evidence="7 8">
    <name type="scientific">Agromyces indicus</name>
    <dbReference type="NCBI Taxonomy" id="758919"/>
    <lineage>
        <taxon>Bacteria</taxon>
        <taxon>Bacillati</taxon>
        <taxon>Actinomycetota</taxon>
        <taxon>Actinomycetes</taxon>
        <taxon>Micrococcales</taxon>
        <taxon>Microbacteriaceae</taxon>
        <taxon>Agromyces</taxon>
    </lineage>
</organism>
<comment type="subcellular location">
    <subcellularLocation>
        <location evidence="6">Cell membrane</location>
        <topology evidence="6">Multi-pass membrane protein</topology>
    </subcellularLocation>
    <subcellularLocation>
        <location evidence="1">Membrane</location>
        <topology evidence="1">Multi-pass membrane protein</topology>
    </subcellularLocation>
</comment>
<evidence type="ECO:0000256" key="5">
    <source>
        <dbReference type="ARBA" id="ARBA00023136"/>
    </source>
</evidence>
<keyword evidence="8" id="KW-1185">Reference proteome</keyword>
<accession>A0ABU1FLQ5</accession>
<keyword evidence="6" id="KW-1003">Cell membrane</keyword>
<dbReference type="EMBL" id="JAVKGS010000003">
    <property type="protein sequence ID" value="MDR5692698.1"/>
    <property type="molecule type" value="Genomic_DNA"/>
</dbReference>
<gene>
    <name evidence="7" type="ORF">RH861_11575</name>
</gene>
<keyword evidence="3 6" id="KW-0812">Transmembrane</keyword>
<keyword evidence="4 6" id="KW-1133">Transmembrane helix</keyword>
<feature type="transmembrane region" description="Helical" evidence="6">
    <location>
        <begin position="113"/>
        <end position="131"/>
    </location>
</feature>
<feature type="transmembrane region" description="Helical" evidence="6">
    <location>
        <begin position="58"/>
        <end position="79"/>
    </location>
</feature>
<comment type="caution">
    <text evidence="7">The sequence shown here is derived from an EMBL/GenBank/DDBJ whole genome shotgun (WGS) entry which is preliminary data.</text>
</comment>
<evidence type="ECO:0000256" key="2">
    <source>
        <dbReference type="ARBA" id="ARBA00009142"/>
    </source>
</evidence>
<evidence type="ECO:0000313" key="7">
    <source>
        <dbReference type="EMBL" id="MDR5692698.1"/>
    </source>
</evidence>
<dbReference type="InterPro" id="IPR051598">
    <property type="entry name" value="TSUP/Inactive_protease-like"/>
</dbReference>
<sequence>MPDQPADPVVSAPRPASPLRLIAVGVVGGLLSGAFGVGGGIIMVPLLIVLAGFDQRRAAATSLAAIVPTAIVGSIAYFANGEVDLAAAGLVAVGGIGGSWIGAHLLRRLPIGWLRWGFIVLLLVVAVRLVIVPPDRAADPAELDLGIGIAYVGLGFVMGIAAGLFGIGGGLIMVPAFITLFGMGDLLAKGTSLAAMIPTSISGSIANIRGRMLVARDGLIVGAAATLAAIPGVALAFLLPPTVAAWLFAALLVAASVQLAVRAIRAGRSERS</sequence>
<evidence type="ECO:0000256" key="3">
    <source>
        <dbReference type="ARBA" id="ARBA00022692"/>
    </source>
</evidence>
<feature type="transmembrane region" description="Helical" evidence="6">
    <location>
        <begin position="85"/>
        <end position="106"/>
    </location>
</feature>
<feature type="transmembrane region" description="Helical" evidence="6">
    <location>
        <begin position="20"/>
        <end position="51"/>
    </location>
</feature>
<proteinExistence type="inferred from homology"/>